<evidence type="ECO:0000256" key="1">
    <source>
        <dbReference type="SAM" id="MobiDB-lite"/>
    </source>
</evidence>
<accession>A0A1G4EER0</accession>
<feature type="region of interest" description="Disordered" evidence="1">
    <location>
        <begin position="242"/>
        <end position="269"/>
    </location>
</feature>
<feature type="compositionally biased region" description="Basic and acidic residues" evidence="1">
    <location>
        <begin position="322"/>
        <end position="335"/>
    </location>
</feature>
<name>A0A1G4EER0_PLAVI</name>
<gene>
    <name evidence="2" type="ORF">PVC01_000074900</name>
</gene>
<feature type="compositionally biased region" description="Basic and acidic residues" evidence="1">
    <location>
        <begin position="252"/>
        <end position="269"/>
    </location>
</feature>
<evidence type="ECO:0000313" key="2">
    <source>
        <dbReference type="EMBL" id="SCA82021.1"/>
    </source>
</evidence>
<protein>
    <submittedName>
        <fullName evidence="2">VIR protein</fullName>
    </submittedName>
</protein>
<organism evidence="2 3">
    <name type="scientific">Plasmodium vivax</name>
    <name type="common">malaria parasite P. vivax</name>
    <dbReference type="NCBI Taxonomy" id="5855"/>
    <lineage>
        <taxon>Eukaryota</taxon>
        <taxon>Sar</taxon>
        <taxon>Alveolata</taxon>
        <taxon>Apicomplexa</taxon>
        <taxon>Aconoidasida</taxon>
        <taxon>Haemosporida</taxon>
        <taxon>Plasmodiidae</taxon>
        <taxon>Plasmodium</taxon>
        <taxon>Plasmodium (Plasmodium)</taxon>
    </lineage>
</organism>
<reference evidence="2 3" key="1">
    <citation type="submission" date="2016-07" db="EMBL/GenBank/DDBJ databases">
        <authorList>
            <consortium name="Pathogen Informatics"/>
        </authorList>
    </citation>
    <scope>NUCLEOTIDE SEQUENCE [LARGE SCALE GENOMIC DNA]</scope>
</reference>
<dbReference type="VEuPathDB" id="PlasmoDB:PVX_026690"/>
<dbReference type="VEuPathDB" id="PlasmoDB:PVP01_0009710"/>
<feature type="region of interest" description="Disordered" evidence="1">
    <location>
        <begin position="312"/>
        <end position="346"/>
    </location>
</feature>
<dbReference type="AlphaFoldDB" id="A0A1G4EER0"/>
<dbReference type="Proteomes" id="UP000305196">
    <property type="component" value="Unassembled WGS sequence"/>
</dbReference>
<sequence length="461" mass="53532">MPETKEDKWILTYEKYHKLKDVFEKKDFDDGLDPDLILNLEKFNNSNKRKFRTVLAELLRHLRNYGIFMTYEEEACRYISYILSRDVQSIVHEYKPETFVMFQEFVNTYNNSPTLTKYTSTNCSSTLVHVHSENYKKMNKLYVLYDAYKKLIAENKFYTDKSCSAVHGFLHEYNEFIRDYQPTNDHFKHILKEFEKEIEINVDIYRKFTCEKDRFYLQEIILQKDKKPKELVQIDQQRINAEYEVPEPRSPPSHEKVQAPHPKVQEPHPKVQTPLVDTRTVHIGPQTGHARTETHYVGSQSFQQTLPYSPQHVVQQEVQGPPREEVNQRESHGDSSEENLPHYGPFKFPGTSSYAELYQHTSVQPSSKEVGDTSSTVMGTITSALRDVEPGPVLVVSGGMGVLFLLFKYTPVGSFFGGRRGRFRQIPRTFGGFPPGDFGNFQEYGGGYVGYSQMDMPFQGE</sequence>
<dbReference type="EMBL" id="FLYI01000333">
    <property type="protein sequence ID" value="SCA82021.1"/>
    <property type="molecule type" value="Genomic_DNA"/>
</dbReference>
<dbReference type="VEuPathDB" id="PlasmoDB:PVPAM_000034700"/>
<evidence type="ECO:0000313" key="3">
    <source>
        <dbReference type="Proteomes" id="UP000305196"/>
    </source>
</evidence>
<proteinExistence type="predicted"/>
<dbReference type="VEuPathDB" id="PlasmoDB:PVW1_050006600"/>